<sequence length="138" mass="15532">MVVAVTGVAAWVWWPRGYGINPQDARQVALGYDLYNVHCASCHGHDLKGEPDWQTRKPNGELPAPPHDASGHTWHHPEDQLFAIIKHGTARFAPPGYKTAMQPYVGKLSDAEIKAVLSYIESTWPQEILDRRAEMLRH</sequence>
<dbReference type="InterPro" id="IPR009056">
    <property type="entry name" value="Cyt_c-like_dom"/>
</dbReference>
<dbReference type="GO" id="GO:0020037">
    <property type="term" value="F:heme binding"/>
    <property type="evidence" value="ECO:0007669"/>
    <property type="project" value="InterPro"/>
</dbReference>
<evidence type="ECO:0000256" key="9">
    <source>
        <dbReference type="SAM" id="MobiDB-lite"/>
    </source>
</evidence>
<dbReference type="InterPro" id="IPR036909">
    <property type="entry name" value="Cyt_c-like_dom_sf"/>
</dbReference>
<comment type="cofactor">
    <cofactor evidence="1">
        <name>heme c</name>
        <dbReference type="ChEBI" id="CHEBI:61717"/>
    </cofactor>
</comment>
<accession>A0A0C2UBP9</accession>
<evidence type="ECO:0000256" key="4">
    <source>
        <dbReference type="ARBA" id="ARBA00022660"/>
    </source>
</evidence>
<keyword evidence="6" id="KW-0249">Electron transport</keyword>
<dbReference type="PANTHER" id="PTHR35008:SF4">
    <property type="entry name" value="BLL4482 PROTEIN"/>
    <property type="match status" value="1"/>
</dbReference>
<keyword evidence="12" id="KW-1185">Reference proteome</keyword>
<evidence type="ECO:0000256" key="1">
    <source>
        <dbReference type="ARBA" id="ARBA00001926"/>
    </source>
</evidence>
<evidence type="ECO:0000259" key="10">
    <source>
        <dbReference type="PROSITE" id="PS51007"/>
    </source>
</evidence>
<evidence type="ECO:0000256" key="2">
    <source>
        <dbReference type="ARBA" id="ARBA00022448"/>
    </source>
</evidence>
<dbReference type="InterPro" id="IPR051459">
    <property type="entry name" value="Cytochrome_c-type_DH"/>
</dbReference>
<evidence type="ECO:0000256" key="6">
    <source>
        <dbReference type="ARBA" id="ARBA00022982"/>
    </source>
</evidence>
<dbReference type="PRINTS" id="PR00605">
    <property type="entry name" value="CYTCHROMECIC"/>
</dbReference>
<dbReference type="Proteomes" id="UP000031971">
    <property type="component" value="Unassembled WGS sequence"/>
</dbReference>
<dbReference type="InterPro" id="IPR008168">
    <property type="entry name" value="Cyt_C_IC"/>
</dbReference>
<evidence type="ECO:0000256" key="3">
    <source>
        <dbReference type="ARBA" id="ARBA00022617"/>
    </source>
</evidence>
<proteinExistence type="predicted"/>
<evidence type="ECO:0000256" key="7">
    <source>
        <dbReference type="ARBA" id="ARBA00023004"/>
    </source>
</evidence>
<keyword evidence="7 8" id="KW-0408">Iron</keyword>
<evidence type="ECO:0000313" key="11">
    <source>
        <dbReference type="EMBL" id="KIL98917.1"/>
    </source>
</evidence>
<dbReference type="PROSITE" id="PS51007">
    <property type="entry name" value="CYTC"/>
    <property type="match status" value="1"/>
</dbReference>
<keyword evidence="5 8" id="KW-0479">Metal-binding</keyword>
<dbReference type="AlphaFoldDB" id="A0A0C2UBP9"/>
<evidence type="ECO:0000313" key="12">
    <source>
        <dbReference type="Proteomes" id="UP000031971"/>
    </source>
</evidence>
<dbReference type="SUPFAM" id="SSF46626">
    <property type="entry name" value="Cytochrome c"/>
    <property type="match status" value="1"/>
</dbReference>
<dbReference type="Pfam" id="PF13442">
    <property type="entry name" value="Cytochrome_CBB3"/>
    <property type="match status" value="1"/>
</dbReference>
<protein>
    <submittedName>
        <fullName evidence="11">Cytochrome c family protein</fullName>
    </submittedName>
</protein>
<evidence type="ECO:0000256" key="5">
    <source>
        <dbReference type="ARBA" id="ARBA00022723"/>
    </source>
</evidence>
<evidence type="ECO:0000256" key="8">
    <source>
        <dbReference type="PROSITE-ProRule" id="PRU00433"/>
    </source>
</evidence>
<keyword evidence="3 8" id="KW-0349">Heme</keyword>
<name>A0A0C2UBP9_PARME</name>
<dbReference type="PANTHER" id="PTHR35008">
    <property type="entry name" value="BLL4482 PROTEIN-RELATED"/>
    <property type="match status" value="1"/>
</dbReference>
<feature type="region of interest" description="Disordered" evidence="9">
    <location>
        <begin position="50"/>
        <end position="71"/>
    </location>
</feature>
<feature type="compositionally biased region" description="Basic and acidic residues" evidence="9">
    <location>
        <begin position="50"/>
        <end position="59"/>
    </location>
</feature>
<dbReference type="GO" id="GO:0005506">
    <property type="term" value="F:iron ion binding"/>
    <property type="evidence" value="ECO:0007669"/>
    <property type="project" value="InterPro"/>
</dbReference>
<dbReference type="STRING" id="272627.CCC_02367"/>
<dbReference type="GO" id="GO:0009055">
    <property type="term" value="F:electron transfer activity"/>
    <property type="evidence" value="ECO:0007669"/>
    <property type="project" value="InterPro"/>
</dbReference>
<keyword evidence="2" id="KW-0813">Transport</keyword>
<feature type="domain" description="Cytochrome c" evidence="10">
    <location>
        <begin position="26"/>
        <end position="124"/>
    </location>
</feature>
<comment type="caution">
    <text evidence="11">The sequence shown here is derived from an EMBL/GenBank/DDBJ whole genome shotgun (WGS) entry which is preliminary data.</text>
</comment>
<organism evidence="11 12">
    <name type="scientific">Paramagnetospirillum magnetotacticum MS-1</name>
    <dbReference type="NCBI Taxonomy" id="272627"/>
    <lineage>
        <taxon>Bacteria</taxon>
        <taxon>Pseudomonadati</taxon>
        <taxon>Pseudomonadota</taxon>
        <taxon>Alphaproteobacteria</taxon>
        <taxon>Rhodospirillales</taxon>
        <taxon>Magnetospirillaceae</taxon>
        <taxon>Paramagnetospirillum</taxon>
    </lineage>
</organism>
<gene>
    <name evidence="11" type="ORF">CCC_02367</name>
</gene>
<reference evidence="11 12" key="1">
    <citation type="submission" date="2015-01" db="EMBL/GenBank/DDBJ databases">
        <title>Genome Sequence of Magnetospirillum magnetotacticum Strain MS-1.</title>
        <authorList>
            <person name="Marinov G.K."/>
            <person name="Smalley M.D."/>
            <person name="DeSalvo G."/>
        </authorList>
    </citation>
    <scope>NUCLEOTIDE SEQUENCE [LARGE SCALE GENOMIC DNA]</scope>
    <source>
        <strain evidence="11 12">MS-1</strain>
    </source>
</reference>
<dbReference type="EMBL" id="JXSL01000027">
    <property type="protein sequence ID" value="KIL98917.1"/>
    <property type="molecule type" value="Genomic_DNA"/>
</dbReference>
<keyword evidence="4" id="KW-0679">Respiratory chain</keyword>
<dbReference type="Gene3D" id="1.10.760.10">
    <property type="entry name" value="Cytochrome c-like domain"/>
    <property type="match status" value="1"/>
</dbReference>